<dbReference type="Proteomes" id="UP000054565">
    <property type="component" value="Unassembled WGS sequence"/>
</dbReference>
<evidence type="ECO:0000256" key="1">
    <source>
        <dbReference type="SAM" id="MobiDB-lite"/>
    </source>
</evidence>
<gene>
    <name evidence="2" type="ORF">CIRG_05061</name>
</gene>
<organism evidence="2 3">
    <name type="scientific">Coccidioides immitis RMSCC 2394</name>
    <dbReference type="NCBI Taxonomy" id="404692"/>
    <lineage>
        <taxon>Eukaryota</taxon>
        <taxon>Fungi</taxon>
        <taxon>Dikarya</taxon>
        <taxon>Ascomycota</taxon>
        <taxon>Pezizomycotina</taxon>
        <taxon>Eurotiomycetes</taxon>
        <taxon>Eurotiomycetidae</taxon>
        <taxon>Onygenales</taxon>
        <taxon>Onygenaceae</taxon>
        <taxon>Coccidioides</taxon>
    </lineage>
</organism>
<dbReference type="EMBL" id="DS028095">
    <property type="protein sequence ID" value="KMP05380.1"/>
    <property type="molecule type" value="Genomic_DNA"/>
</dbReference>
<proteinExistence type="predicted"/>
<accession>A0A0J6YCA8</accession>
<feature type="region of interest" description="Disordered" evidence="1">
    <location>
        <begin position="43"/>
        <end position="79"/>
    </location>
</feature>
<name>A0A0J6YCA8_COCIT</name>
<dbReference type="AlphaFoldDB" id="A0A0J6YCA8"/>
<reference evidence="3" key="1">
    <citation type="journal article" date="2010" name="Genome Res.">
        <title>Population genomic sequencing of Coccidioides fungi reveals recent hybridization and transposon control.</title>
        <authorList>
            <person name="Neafsey D.E."/>
            <person name="Barker B.M."/>
            <person name="Sharpton T.J."/>
            <person name="Stajich J.E."/>
            <person name="Park D.J."/>
            <person name="Whiston E."/>
            <person name="Hung C.-Y."/>
            <person name="McMahan C."/>
            <person name="White J."/>
            <person name="Sykes S."/>
            <person name="Heiman D."/>
            <person name="Young S."/>
            <person name="Zeng Q."/>
            <person name="Abouelleil A."/>
            <person name="Aftuck L."/>
            <person name="Bessette D."/>
            <person name="Brown A."/>
            <person name="FitzGerald M."/>
            <person name="Lui A."/>
            <person name="Macdonald J.P."/>
            <person name="Priest M."/>
            <person name="Orbach M.J."/>
            <person name="Galgiani J.N."/>
            <person name="Kirkland T.N."/>
            <person name="Cole G.T."/>
            <person name="Birren B.W."/>
            <person name="Henn M.R."/>
            <person name="Taylor J.W."/>
            <person name="Rounsley S.D."/>
        </authorList>
    </citation>
    <scope>NUCLEOTIDE SEQUENCE [LARGE SCALE GENOMIC DNA]</scope>
    <source>
        <strain evidence="3">RMSCC 2394</strain>
    </source>
</reference>
<evidence type="ECO:0000313" key="3">
    <source>
        <dbReference type="Proteomes" id="UP000054565"/>
    </source>
</evidence>
<evidence type="ECO:0000313" key="2">
    <source>
        <dbReference type="EMBL" id="KMP05380.1"/>
    </source>
</evidence>
<sequence>MLLEKCKRCEFKSDQPWINLISPARLAGGVFESWLLRGYDRATAASPRPSRRRWGGGIGERSTADSAEETFPEKKPAGEELTAERVRFTVKYPLAPCDELGAVPSGTVHSYIDFNRNGSS</sequence>
<protein>
    <submittedName>
        <fullName evidence="2">Uncharacterized protein</fullName>
    </submittedName>
</protein>